<evidence type="ECO:0000313" key="1">
    <source>
        <dbReference type="EMBL" id="KAH9501348.1"/>
    </source>
</evidence>
<reference evidence="1" key="1">
    <citation type="submission" date="2013-05" db="EMBL/GenBank/DDBJ databases">
        <authorList>
            <person name="Yim A.K.Y."/>
            <person name="Chan T.F."/>
            <person name="Ji K.M."/>
            <person name="Liu X.Y."/>
            <person name="Zhou J.W."/>
            <person name="Li R.Q."/>
            <person name="Yang K.Y."/>
            <person name="Li J."/>
            <person name="Li M."/>
            <person name="Law P.T.W."/>
            <person name="Wu Y.L."/>
            <person name="Cai Z.L."/>
            <person name="Qin H."/>
            <person name="Bao Y."/>
            <person name="Leung R.K.K."/>
            <person name="Ng P.K.S."/>
            <person name="Zou J."/>
            <person name="Zhong X.J."/>
            <person name="Ran P.X."/>
            <person name="Zhong N.S."/>
            <person name="Liu Z.G."/>
            <person name="Tsui S.K.W."/>
        </authorList>
    </citation>
    <scope>NUCLEOTIDE SEQUENCE</scope>
    <source>
        <strain evidence="1">Derf</strain>
        <tissue evidence="1">Whole organism</tissue>
    </source>
</reference>
<dbReference type="EMBL" id="ASGP02000006">
    <property type="protein sequence ID" value="KAH9501348.1"/>
    <property type="molecule type" value="Genomic_DNA"/>
</dbReference>
<proteinExistence type="predicted"/>
<gene>
    <name evidence="1" type="ORF">DERF_012201</name>
</gene>
<evidence type="ECO:0000313" key="2">
    <source>
        <dbReference type="Proteomes" id="UP000790347"/>
    </source>
</evidence>
<accession>A0A922L387</accession>
<keyword evidence="2" id="KW-1185">Reference proteome</keyword>
<dbReference type="Proteomes" id="UP000790347">
    <property type="component" value="Unassembled WGS sequence"/>
</dbReference>
<feature type="non-terminal residue" evidence="1">
    <location>
        <position position="1"/>
    </location>
</feature>
<dbReference type="AlphaFoldDB" id="A0A922L387"/>
<sequence length="63" mass="7738">ITGKIKAGIIAKFFNWYYLIYSNDYNDHDNNPFGWIHKRFGFDMCNKYFAIAFEHNYDYHNHH</sequence>
<name>A0A922L387_DERFA</name>
<reference evidence="1" key="2">
    <citation type="journal article" date="2022" name="Res Sq">
        <title>Comparative Genomics Reveals Insights into the Divergent Evolution of Astigmatic Mites and Household Pest Adaptations.</title>
        <authorList>
            <person name="Xiong Q."/>
            <person name="Wan A.T.-Y."/>
            <person name="Liu X.-Y."/>
            <person name="Fung C.S.-H."/>
            <person name="Xiao X."/>
            <person name="Malainual N."/>
            <person name="Hou J."/>
            <person name="Wang L."/>
            <person name="Wang M."/>
            <person name="Yang K."/>
            <person name="Cui Y."/>
            <person name="Leung E."/>
            <person name="Nong W."/>
            <person name="Shin S.-K."/>
            <person name="Au S."/>
            <person name="Jeong K.Y."/>
            <person name="Chew F.T."/>
            <person name="Hui J."/>
            <person name="Leung T.F."/>
            <person name="Tungtrongchitr A."/>
            <person name="Zhong N."/>
            <person name="Liu Z."/>
            <person name="Tsui S."/>
        </authorList>
    </citation>
    <scope>NUCLEOTIDE SEQUENCE</scope>
    <source>
        <strain evidence="1">Derf</strain>
        <tissue evidence="1">Whole organism</tissue>
    </source>
</reference>
<organism evidence="1 2">
    <name type="scientific">Dermatophagoides farinae</name>
    <name type="common">American house dust mite</name>
    <dbReference type="NCBI Taxonomy" id="6954"/>
    <lineage>
        <taxon>Eukaryota</taxon>
        <taxon>Metazoa</taxon>
        <taxon>Ecdysozoa</taxon>
        <taxon>Arthropoda</taxon>
        <taxon>Chelicerata</taxon>
        <taxon>Arachnida</taxon>
        <taxon>Acari</taxon>
        <taxon>Acariformes</taxon>
        <taxon>Sarcoptiformes</taxon>
        <taxon>Astigmata</taxon>
        <taxon>Psoroptidia</taxon>
        <taxon>Analgoidea</taxon>
        <taxon>Pyroglyphidae</taxon>
        <taxon>Dermatophagoidinae</taxon>
        <taxon>Dermatophagoides</taxon>
    </lineage>
</organism>
<protein>
    <submittedName>
        <fullName evidence="1">Uncharacterized protein</fullName>
    </submittedName>
</protein>
<comment type="caution">
    <text evidence="1">The sequence shown here is derived from an EMBL/GenBank/DDBJ whole genome shotgun (WGS) entry which is preliminary data.</text>
</comment>